<dbReference type="SUPFAM" id="SSF57783">
    <property type="entry name" value="Zinc beta-ribbon"/>
    <property type="match status" value="1"/>
</dbReference>
<comment type="caution">
    <text evidence="1">The sequence shown here is derived from an EMBL/GenBank/DDBJ whole genome shotgun (WGS) entry which is preliminary data.</text>
</comment>
<proteinExistence type="predicted"/>
<evidence type="ECO:0000313" key="2">
    <source>
        <dbReference type="Proteomes" id="UP001079535"/>
    </source>
</evidence>
<dbReference type="Gene3D" id="2.20.25.190">
    <property type="match status" value="1"/>
</dbReference>
<dbReference type="AlphaFoldDB" id="A0A9Q4EX42"/>
<protein>
    <submittedName>
        <fullName evidence="1">Uncharacterized protein</fullName>
    </submittedName>
</protein>
<accession>A0A9Q4EX42</accession>
<name>A0A9Q4EX42_MEDGN</name>
<organism evidence="1 2">
    <name type="scientific">Mediterraneibacter gnavus</name>
    <name type="common">Ruminococcus gnavus</name>
    <dbReference type="NCBI Taxonomy" id="33038"/>
    <lineage>
        <taxon>Bacteria</taxon>
        <taxon>Bacillati</taxon>
        <taxon>Bacillota</taxon>
        <taxon>Clostridia</taxon>
        <taxon>Lachnospirales</taxon>
        <taxon>Lachnospiraceae</taxon>
        <taxon>Mediterraneibacter</taxon>
    </lineage>
</organism>
<dbReference type="RefSeq" id="WP_268803386.1">
    <property type="nucleotide sequence ID" value="NZ_JAPRAY010000003.1"/>
</dbReference>
<gene>
    <name evidence="1" type="ORF">OZZ17_03470</name>
</gene>
<sequence length="60" mass="7043">MNYPFYCPKCGHKETITMSMKEYTGEGHMCPKCGEEMKREIDSMVCRSIDKTGDFYRSFN</sequence>
<dbReference type="InterPro" id="IPR038567">
    <property type="entry name" value="T_Elf1_sf"/>
</dbReference>
<dbReference type="Proteomes" id="UP001079535">
    <property type="component" value="Unassembled WGS sequence"/>
</dbReference>
<reference evidence="1" key="1">
    <citation type="submission" date="2022-11" db="EMBL/GenBank/DDBJ databases">
        <title>Temperate bacteriophages infecting mucin-degrading bacterium Ruminococcus gnavus from the human gut.</title>
        <authorList>
            <person name="Buttimer C."/>
        </authorList>
    </citation>
    <scope>NUCLEOTIDE SEQUENCE</scope>
    <source>
        <strain evidence="1">CCUG 49994</strain>
    </source>
</reference>
<dbReference type="EMBL" id="JAPRAY010000003">
    <property type="protein sequence ID" value="MCZ0666596.1"/>
    <property type="molecule type" value="Genomic_DNA"/>
</dbReference>
<evidence type="ECO:0000313" key="1">
    <source>
        <dbReference type="EMBL" id="MCZ0666596.1"/>
    </source>
</evidence>